<dbReference type="AlphaFoldDB" id="A0A9D3RMW6"/>
<dbReference type="EMBL" id="JAFIRN010000014">
    <property type="protein sequence ID" value="KAG5836126.1"/>
    <property type="molecule type" value="Genomic_DNA"/>
</dbReference>
<dbReference type="PANTHER" id="PTHR14537">
    <property type="entry name" value="FIBRONECTIN TYPE III DOMAIN-CONTAINING PROTEIN 11"/>
    <property type="match status" value="1"/>
</dbReference>
<organism evidence="3 4">
    <name type="scientific">Anguilla anguilla</name>
    <name type="common">European freshwater eel</name>
    <name type="synonym">Muraena anguilla</name>
    <dbReference type="NCBI Taxonomy" id="7936"/>
    <lineage>
        <taxon>Eukaryota</taxon>
        <taxon>Metazoa</taxon>
        <taxon>Chordata</taxon>
        <taxon>Craniata</taxon>
        <taxon>Vertebrata</taxon>
        <taxon>Euteleostomi</taxon>
        <taxon>Actinopterygii</taxon>
        <taxon>Neopterygii</taxon>
        <taxon>Teleostei</taxon>
        <taxon>Anguilliformes</taxon>
        <taxon>Anguillidae</taxon>
        <taxon>Anguilla</taxon>
    </lineage>
</organism>
<feature type="domain" description="DUF5581" evidence="2">
    <location>
        <begin position="55"/>
        <end position="202"/>
    </location>
</feature>
<keyword evidence="4" id="KW-1185">Reference proteome</keyword>
<dbReference type="Proteomes" id="UP001044222">
    <property type="component" value="Chromosome 14"/>
</dbReference>
<name>A0A9D3RMW6_ANGAN</name>
<evidence type="ECO:0000259" key="2">
    <source>
        <dbReference type="Pfam" id="PF20996"/>
    </source>
</evidence>
<feature type="region of interest" description="Disordered" evidence="1">
    <location>
        <begin position="263"/>
        <end position="299"/>
    </location>
</feature>
<dbReference type="InterPro" id="IPR039581">
    <property type="entry name" value="FNDC11"/>
</dbReference>
<sequence length="299" mass="33412">MAPKFSVNLAIAETFDNPLYQLTTDNVQRMNELNSAGLDSGVKGQQHEEKCDGLRSSFQKLVSSKLSDEALSGYRRKLETLKKCSFYVKITCKDPPQSDQGSTFSVQNLIDRGKFQQLKKFGNGQAKIQLCLLEELLEQVSREKDEVVAIIDTYDEAAFTREHDTVQKKLAQVNAALLDFNSALDPGPLHFKHRLIMEPASTLALQIQLDLVTRMPVFFDRSTSVALTKTVRLYWHVTGPERCEVGVKYEVHYKLCPDEAADTPACEDEHQPEEEPGMSTGEVSGGPIISEEARQLSGI</sequence>
<proteinExistence type="predicted"/>
<evidence type="ECO:0000256" key="1">
    <source>
        <dbReference type="SAM" id="MobiDB-lite"/>
    </source>
</evidence>
<reference evidence="3" key="1">
    <citation type="submission" date="2021-01" db="EMBL/GenBank/DDBJ databases">
        <title>A chromosome-scale assembly of European eel, Anguilla anguilla.</title>
        <authorList>
            <person name="Henkel C."/>
            <person name="Jong-Raadsen S.A."/>
            <person name="Dufour S."/>
            <person name="Weltzien F.-A."/>
            <person name="Palstra A.P."/>
            <person name="Pelster B."/>
            <person name="Spaink H.P."/>
            <person name="Van Den Thillart G.E."/>
            <person name="Jansen H."/>
            <person name="Zahm M."/>
            <person name="Klopp C."/>
            <person name="Cedric C."/>
            <person name="Louis A."/>
            <person name="Berthelot C."/>
            <person name="Parey E."/>
            <person name="Roest Crollius H."/>
            <person name="Montfort J."/>
            <person name="Robinson-Rechavi M."/>
            <person name="Bucao C."/>
            <person name="Bouchez O."/>
            <person name="Gislard M."/>
            <person name="Lluch J."/>
            <person name="Milhes M."/>
            <person name="Lampietro C."/>
            <person name="Lopez Roques C."/>
            <person name="Donnadieu C."/>
            <person name="Braasch I."/>
            <person name="Desvignes T."/>
            <person name="Postlethwait J."/>
            <person name="Bobe J."/>
            <person name="Guiguen Y."/>
            <person name="Dirks R."/>
        </authorList>
    </citation>
    <scope>NUCLEOTIDE SEQUENCE</scope>
    <source>
        <strain evidence="3">Tag_6206</strain>
        <tissue evidence="3">Liver</tissue>
    </source>
</reference>
<gene>
    <name evidence="3" type="ORF">ANANG_G00251280</name>
</gene>
<dbReference type="Pfam" id="PF20996">
    <property type="entry name" value="DUF5581_N"/>
    <property type="match status" value="1"/>
</dbReference>
<dbReference type="InterPro" id="IPR049231">
    <property type="entry name" value="DUF5581_N"/>
</dbReference>
<evidence type="ECO:0000313" key="3">
    <source>
        <dbReference type="EMBL" id="KAG5836126.1"/>
    </source>
</evidence>
<accession>A0A9D3RMW6</accession>
<comment type="caution">
    <text evidence="3">The sequence shown here is derived from an EMBL/GenBank/DDBJ whole genome shotgun (WGS) entry which is preliminary data.</text>
</comment>
<protein>
    <recommendedName>
        <fullName evidence="2">DUF5581 domain-containing protein</fullName>
    </recommendedName>
</protein>
<evidence type="ECO:0000313" key="4">
    <source>
        <dbReference type="Proteomes" id="UP001044222"/>
    </source>
</evidence>